<sequence>MKRHHLLFYFTTLLLLVFACGKSKDNVIKNNTIPAYSEVPTIAIENYVNRLFIDLVGREPADTELTKYVNYLKSNDLNGASRDSLIHFIQVDSTPRALGKYNEAYCIWLYEKAKNRFFLELGNDADFRAAINTIVSEDGAQDTLDSALSGFARIEIRKLARVLNSKDRFCKGEIGINHMMGYMINNANYDEINMQNVNFVRACFNDLFYRIINDDVLNNYAQALNKNEVAYVFSKPFSNKDEFVNNLIHSWEFYDGLATWLYLTYLQRKPSSEESFQVIEMLNGNSKKKNFQKIQRKLMITDEYAQFKYLGQ</sequence>
<proteinExistence type="predicted"/>
<evidence type="ECO:0000313" key="1">
    <source>
        <dbReference type="EMBL" id="TXC82045.1"/>
    </source>
</evidence>
<reference evidence="1 2" key="1">
    <citation type="submission" date="2019-08" db="EMBL/GenBank/DDBJ databases">
        <title>Genome of Luteibaculum oceani JCM 18817.</title>
        <authorList>
            <person name="Bowman J.P."/>
        </authorList>
    </citation>
    <scope>NUCLEOTIDE SEQUENCE [LARGE SCALE GENOMIC DNA]</scope>
    <source>
        <strain evidence="1 2">JCM 18817</strain>
    </source>
</reference>
<name>A0A5C6VE49_9FLAO</name>
<organism evidence="1 2">
    <name type="scientific">Luteibaculum oceani</name>
    <dbReference type="NCBI Taxonomy" id="1294296"/>
    <lineage>
        <taxon>Bacteria</taxon>
        <taxon>Pseudomonadati</taxon>
        <taxon>Bacteroidota</taxon>
        <taxon>Flavobacteriia</taxon>
        <taxon>Flavobacteriales</taxon>
        <taxon>Luteibaculaceae</taxon>
        <taxon>Luteibaculum</taxon>
    </lineage>
</organism>
<dbReference type="EMBL" id="VORB01000002">
    <property type="protein sequence ID" value="TXC82045.1"/>
    <property type="molecule type" value="Genomic_DNA"/>
</dbReference>
<dbReference type="AlphaFoldDB" id="A0A5C6VE49"/>
<comment type="caution">
    <text evidence="1">The sequence shown here is derived from an EMBL/GenBank/DDBJ whole genome shotgun (WGS) entry which is preliminary data.</text>
</comment>
<dbReference type="Proteomes" id="UP000321168">
    <property type="component" value="Unassembled WGS sequence"/>
</dbReference>
<protein>
    <recommendedName>
        <fullName evidence="3">DUF4214 domain-containing protein</fullName>
    </recommendedName>
</protein>
<evidence type="ECO:0000313" key="2">
    <source>
        <dbReference type="Proteomes" id="UP000321168"/>
    </source>
</evidence>
<gene>
    <name evidence="1" type="ORF">FRX97_02835</name>
</gene>
<dbReference type="RefSeq" id="WP_147013184.1">
    <property type="nucleotide sequence ID" value="NZ_VORB01000002.1"/>
</dbReference>
<evidence type="ECO:0008006" key="3">
    <source>
        <dbReference type="Google" id="ProtNLM"/>
    </source>
</evidence>
<keyword evidence="2" id="KW-1185">Reference proteome</keyword>
<dbReference type="PROSITE" id="PS51257">
    <property type="entry name" value="PROKAR_LIPOPROTEIN"/>
    <property type="match status" value="1"/>
</dbReference>
<accession>A0A5C6VE49</accession>
<dbReference type="OrthoDB" id="1466981at2"/>